<feature type="compositionally biased region" description="Low complexity" evidence="1">
    <location>
        <begin position="181"/>
        <end position="194"/>
    </location>
</feature>
<keyword evidence="3" id="KW-1185">Reference proteome</keyword>
<dbReference type="AlphaFoldDB" id="A0A4S4DXU5"/>
<dbReference type="Proteomes" id="UP000306102">
    <property type="component" value="Unassembled WGS sequence"/>
</dbReference>
<reference evidence="2 3" key="1">
    <citation type="journal article" date="2018" name="Proc. Natl. Acad. Sci. U.S.A.">
        <title>Draft genome sequence of Camellia sinensis var. sinensis provides insights into the evolution of the tea genome and tea quality.</title>
        <authorList>
            <person name="Wei C."/>
            <person name="Yang H."/>
            <person name="Wang S."/>
            <person name="Zhao J."/>
            <person name="Liu C."/>
            <person name="Gao L."/>
            <person name="Xia E."/>
            <person name="Lu Y."/>
            <person name="Tai Y."/>
            <person name="She G."/>
            <person name="Sun J."/>
            <person name="Cao H."/>
            <person name="Tong W."/>
            <person name="Gao Q."/>
            <person name="Li Y."/>
            <person name="Deng W."/>
            <person name="Jiang X."/>
            <person name="Wang W."/>
            <person name="Chen Q."/>
            <person name="Zhang S."/>
            <person name="Li H."/>
            <person name="Wu J."/>
            <person name="Wang P."/>
            <person name="Li P."/>
            <person name="Shi C."/>
            <person name="Zheng F."/>
            <person name="Jian J."/>
            <person name="Huang B."/>
            <person name="Shan D."/>
            <person name="Shi M."/>
            <person name="Fang C."/>
            <person name="Yue Y."/>
            <person name="Li F."/>
            <person name="Li D."/>
            <person name="Wei S."/>
            <person name="Han B."/>
            <person name="Jiang C."/>
            <person name="Yin Y."/>
            <person name="Xia T."/>
            <person name="Zhang Z."/>
            <person name="Bennetzen J.L."/>
            <person name="Zhao S."/>
            <person name="Wan X."/>
        </authorList>
    </citation>
    <scope>NUCLEOTIDE SEQUENCE [LARGE SCALE GENOMIC DNA]</scope>
    <source>
        <strain evidence="3">cv. Shuchazao</strain>
        <tissue evidence="2">Leaf</tissue>
    </source>
</reference>
<name>A0A4S4DXU5_CAMSN</name>
<accession>A0A4S4DXU5</accession>
<organism evidence="2 3">
    <name type="scientific">Camellia sinensis var. sinensis</name>
    <name type="common">China tea</name>
    <dbReference type="NCBI Taxonomy" id="542762"/>
    <lineage>
        <taxon>Eukaryota</taxon>
        <taxon>Viridiplantae</taxon>
        <taxon>Streptophyta</taxon>
        <taxon>Embryophyta</taxon>
        <taxon>Tracheophyta</taxon>
        <taxon>Spermatophyta</taxon>
        <taxon>Magnoliopsida</taxon>
        <taxon>eudicotyledons</taxon>
        <taxon>Gunneridae</taxon>
        <taxon>Pentapetalae</taxon>
        <taxon>asterids</taxon>
        <taxon>Ericales</taxon>
        <taxon>Theaceae</taxon>
        <taxon>Camellia</taxon>
    </lineage>
</organism>
<comment type="caution">
    <text evidence="2">The sequence shown here is derived from an EMBL/GenBank/DDBJ whole genome shotgun (WGS) entry which is preliminary data.</text>
</comment>
<dbReference type="EMBL" id="SDRB02009439">
    <property type="protein sequence ID" value="THG08222.1"/>
    <property type="molecule type" value="Genomic_DNA"/>
</dbReference>
<evidence type="ECO:0000256" key="1">
    <source>
        <dbReference type="SAM" id="MobiDB-lite"/>
    </source>
</evidence>
<gene>
    <name evidence="2" type="ORF">TEA_002199</name>
</gene>
<proteinExistence type="predicted"/>
<evidence type="ECO:0000313" key="2">
    <source>
        <dbReference type="EMBL" id="THG08222.1"/>
    </source>
</evidence>
<sequence>MRLNSEWGSRRAIILGNSCCFSTTSGPTEKVSRDSYDQEQQNHRQRYHNIAHNLLSLRLHSQAHKKGEVTEVIWRPSTAKTSDEACQSRSVPKYTYAASKKTREPCQNRTVEAYIYGINKVCAKFRKKTLEHRDLMDTVFTGASATAQPFADPIPARVQDMDSDSSLEPVPTEKGKRRKTPSTSVSKSKKATSGATVIAESMNNLTNVARTQNQQVTVSHLTDNESLYTISECMHHLTNIPSLIGTPLFHFASTLMDNADYREVMMCQPNNNHIIGWLT</sequence>
<protein>
    <submittedName>
        <fullName evidence="2">Uncharacterized protein</fullName>
    </submittedName>
</protein>
<feature type="region of interest" description="Disordered" evidence="1">
    <location>
        <begin position="155"/>
        <end position="194"/>
    </location>
</feature>
<evidence type="ECO:0000313" key="3">
    <source>
        <dbReference type="Proteomes" id="UP000306102"/>
    </source>
</evidence>